<dbReference type="InterPro" id="IPR050189">
    <property type="entry name" value="MFS_Efflux_Transporters"/>
</dbReference>
<feature type="transmembrane region" description="Helical" evidence="6">
    <location>
        <begin position="278"/>
        <end position="297"/>
    </location>
</feature>
<feature type="transmembrane region" description="Helical" evidence="6">
    <location>
        <begin position="12"/>
        <end position="35"/>
    </location>
</feature>
<feature type="transmembrane region" description="Helical" evidence="6">
    <location>
        <begin position="168"/>
        <end position="190"/>
    </location>
</feature>
<dbReference type="EMBL" id="LYMM01000061">
    <property type="protein sequence ID" value="PNU03056.1"/>
    <property type="molecule type" value="Genomic_DNA"/>
</dbReference>
<dbReference type="AlphaFoldDB" id="A0A2K2FW90"/>
<feature type="domain" description="Major facilitator superfamily (MFS) profile" evidence="7">
    <location>
        <begin position="16"/>
        <end position="395"/>
    </location>
</feature>
<feature type="transmembrane region" description="Helical" evidence="6">
    <location>
        <begin position="342"/>
        <end position="364"/>
    </location>
</feature>
<dbReference type="PROSITE" id="PS50850">
    <property type="entry name" value="MFS"/>
    <property type="match status" value="1"/>
</dbReference>
<evidence type="ECO:0000256" key="2">
    <source>
        <dbReference type="ARBA" id="ARBA00022475"/>
    </source>
</evidence>
<keyword evidence="5 6" id="KW-0472">Membrane</keyword>
<proteinExistence type="predicted"/>
<feature type="transmembrane region" description="Helical" evidence="6">
    <location>
        <begin position="144"/>
        <end position="162"/>
    </location>
</feature>
<gene>
    <name evidence="8" type="ORF">A8V01_25245</name>
</gene>
<evidence type="ECO:0000256" key="6">
    <source>
        <dbReference type="SAM" id="Phobius"/>
    </source>
</evidence>
<comment type="subcellular location">
    <subcellularLocation>
        <location evidence="1">Cell membrane</location>
        <topology evidence="1">Multi-pass membrane protein</topology>
    </subcellularLocation>
</comment>
<dbReference type="InterPro" id="IPR011701">
    <property type="entry name" value="MFS"/>
</dbReference>
<accession>A0A2K2FW90</accession>
<keyword evidence="4 6" id="KW-1133">Transmembrane helix</keyword>
<dbReference type="InterPro" id="IPR020846">
    <property type="entry name" value="MFS_dom"/>
</dbReference>
<dbReference type="InterPro" id="IPR036259">
    <property type="entry name" value="MFS_trans_sf"/>
</dbReference>
<dbReference type="OrthoDB" id="9788453at2"/>
<feature type="transmembrane region" description="Helical" evidence="6">
    <location>
        <begin position="370"/>
        <end position="389"/>
    </location>
</feature>
<sequence length="399" mass="40439">MSQPSRTSPPHGLALAQIALGFGGLFIGTGEFAAMGLLPGMANTAGVSIPKAGHFISAYALGVVIGSPALAVMTARMEKRRQLMLLGVLVLAGNALSALASDFCGLAAARFVAGLPHGAYYGTASIVAAALVPKQQRAQAIGRVMLGLAAANLIGVPLTTWLGQAFGWQSTFALVALGGLALLGILRLAIPQVPARDGASPLGELSAFASGQVWLTLATATIGFGGMFAVYSYITPTLTEATGVGEGSVPLFLALWGLGMCVGNVAGGWLADRALIPAIFAIMLWNAVFLALFWFAAPSPMMAGVSLFFIGVGFALVPALQSRLMEVAPKAQSLAAAMNHSAFNLSNAIGAWTGGLAISAGLGWASTGPVGAGLAVGGLVIMGLSALLTKRSNFTEKTI</sequence>
<keyword evidence="9" id="KW-1185">Reference proteome</keyword>
<evidence type="ECO:0000256" key="1">
    <source>
        <dbReference type="ARBA" id="ARBA00004651"/>
    </source>
</evidence>
<organism evidence="8 9">
    <name type="scientific">Novosphingobium guangzhouense</name>
    <dbReference type="NCBI Taxonomy" id="1850347"/>
    <lineage>
        <taxon>Bacteria</taxon>
        <taxon>Pseudomonadati</taxon>
        <taxon>Pseudomonadota</taxon>
        <taxon>Alphaproteobacteria</taxon>
        <taxon>Sphingomonadales</taxon>
        <taxon>Sphingomonadaceae</taxon>
        <taxon>Novosphingobium</taxon>
    </lineage>
</organism>
<feature type="transmembrane region" description="Helical" evidence="6">
    <location>
        <begin position="211"/>
        <end position="231"/>
    </location>
</feature>
<dbReference type="Gene3D" id="1.20.1250.20">
    <property type="entry name" value="MFS general substrate transporter like domains"/>
    <property type="match status" value="2"/>
</dbReference>
<protein>
    <submittedName>
        <fullName evidence="8">MFS transporter</fullName>
    </submittedName>
</protein>
<evidence type="ECO:0000313" key="9">
    <source>
        <dbReference type="Proteomes" id="UP000236327"/>
    </source>
</evidence>
<dbReference type="Proteomes" id="UP000236327">
    <property type="component" value="Unassembled WGS sequence"/>
</dbReference>
<dbReference type="PANTHER" id="PTHR43124">
    <property type="entry name" value="PURINE EFFLUX PUMP PBUE"/>
    <property type="match status" value="1"/>
</dbReference>
<dbReference type="PANTHER" id="PTHR43124:SF3">
    <property type="entry name" value="CHLORAMPHENICOL EFFLUX PUMP RV0191"/>
    <property type="match status" value="1"/>
</dbReference>
<keyword evidence="2" id="KW-1003">Cell membrane</keyword>
<feature type="transmembrane region" description="Helical" evidence="6">
    <location>
        <begin position="85"/>
        <end position="108"/>
    </location>
</feature>
<evidence type="ECO:0000256" key="3">
    <source>
        <dbReference type="ARBA" id="ARBA00022692"/>
    </source>
</evidence>
<comment type="caution">
    <text evidence="8">The sequence shown here is derived from an EMBL/GenBank/DDBJ whole genome shotgun (WGS) entry which is preliminary data.</text>
</comment>
<feature type="transmembrane region" description="Helical" evidence="6">
    <location>
        <begin position="114"/>
        <end position="132"/>
    </location>
</feature>
<feature type="transmembrane region" description="Helical" evidence="6">
    <location>
        <begin position="303"/>
        <end position="321"/>
    </location>
</feature>
<evidence type="ECO:0000259" key="7">
    <source>
        <dbReference type="PROSITE" id="PS50850"/>
    </source>
</evidence>
<evidence type="ECO:0000313" key="8">
    <source>
        <dbReference type="EMBL" id="PNU03056.1"/>
    </source>
</evidence>
<feature type="transmembrane region" description="Helical" evidence="6">
    <location>
        <begin position="55"/>
        <end position="73"/>
    </location>
</feature>
<dbReference type="GO" id="GO:0005886">
    <property type="term" value="C:plasma membrane"/>
    <property type="evidence" value="ECO:0007669"/>
    <property type="project" value="UniProtKB-SubCell"/>
</dbReference>
<evidence type="ECO:0000256" key="4">
    <source>
        <dbReference type="ARBA" id="ARBA00022989"/>
    </source>
</evidence>
<dbReference type="GO" id="GO:0022857">
    <property type="term" value="F:transmembrane transporter activity"/>
    <property type="evidence" value="ECO:0007669"/>
    <property type="project" value="InterPro"/>
</dbReference>
<dbReference type="Pfam" id="PF07690">
    <property type="entry name" value="MFS_1"/>
    <property type="match status" value="1"/>
</dbReference>
<name>A0A2K2FW90_9SPHN</name>
<feature type="transmembrane region" description="Helical" evidence="6">
    <location>
        <begin position="251"/>
        <end position="271"/>
    </location>
</feature>
<dbReference type="SUPFAM" id="SSF103473">
    <property type="entry name" value="MFS general substrate transporter"/>
    <property type="match status" value="1"/>
</dbReference>
<reference evidence="8 9" key="1">
    <citation type="submission" date="2016-05" db="EMBL/GenBank/DDBJ databases">
        <title>Complete genome sequence of Novosphingobium guangzhouense SA925(T).</title>
        <authorList>
            <person name="Sha S."/>
        </authorList>
    </citation>
    <scope>NUCLEOTIDE SEQUENCE [LARGE SCALE GENOMIC DNA]</scope>
    <source>
        <strain evidence="8 9">SA925</strain>
    </source>
</reference>
<evidence type="ECO:0000256" key="5">
    <source>
        <dbReference type="ARBA" id="ARBA00023136"/>
    </source>
</evidence>
<dbReference type="RefSeq" id="WP_103098150.1">
    <property type="nucleotide sequence ID" value="NZ_LYMM01000061.1"/>
</dbReference>
<dbReference type="CDD" id="cd17324">
    <property type="entry name" value="MFS_NepI_like"/>
    <property type="match status" value="1"/>
</dbReference>
<keyword evidence="3 6" id="KW-0812">Transmembrane</keyword>